<evidence type="ECO:0000256" key="1">
    <source>
        <dbReference type="ARBA" id="ARBA00006484"/>
    </source>
</evidence>
<dbReference type="AlphaFoldDB" id="A9WDM1"/>
<dbReference type="PANTHER" id="PTHR44196:SF1">
    <property type="entry name" value="DEHYDROGENASE_REDUCTASE SDR FAMILY MEMBER 7B"/>
    <property type="match status" value="1"/>
</dbReference>
<comment type="similarity">
    <text evidence="1 3">Belongs to the short-chain dehydrogenases/reductases (SDR) family.</text>
</comment>
<feature type="domain" description="Ketoreductase" evidence="4">
    <location>
        <begin position="6"/>
        <end position="188"/>
    </location>
</feature>
<dbReference type="PATRIC" id="fig|324602.8.peg.429"/>
<reference evidence="6" key="1">
    <citation type="journal article" date="2011" name="BMC Genomics">
        <title>Complete genome sequence of the filamentous anoxygenic phototrophic bacterium Chloroflexus aurantiacus.</title>
        <authorList>
            <person name="Tang K.H."/>
            <person name="Barry K."/>
            <person name="Chertkov O."/>
            <person name="Dalin E."/>
            <person name="Han C.S."/>
            <person name="Hauser L.J."/>
            <person name="Honchak B.M."/>
            <person name="Karbach L.E."/>
            <person name="Land M.L."/>
            <person name="Lapidus A."/>
            <person name="Larimer F.W."/>
            <person name="Mikhailova N."/>
            <person name="Pitluck S."/>
            <person name="Pierson B.K."/>
            <person name="Blankenship R.E."/>
        </authorList>
    </citation>
    <scope>NUCLEOTIDE SEQUENCE [LARGE SCALE GENOMIC DNA]</scope>
    <source>
        <strain evidence="6">ATCC 29366 / DSM 635 / J-10-fl</strain>
    </source>
</reference>
<dbReference type="Proteomes" id="UP000002008">
    <property type="component" value="Chromosome"/>
</dbReference>
<dbReference type="PANTHER" id="PTHR44196">
    <property type="entry name" value="DEHYDROGENASE/REDUCTASE SDR FAMILY MEMBER 7B"/>
    <property type="match status" value="1"/>
</dbReference>
<dbReference type="EMBL" id="CP000909">
    <property type="protein sequence ID" value="ABY33627.1"/>
    <property type="molecule type" value="Genomic_DNA"/>
</dbReference>
<dbReference type="InterPro" id="IPR057326">
    <property type="entry name" value="KR_dom"/>
</dbReference>
<dbReference type="SUPFAM" id="SSF51735">
    <property type="entry name" value="NAD(P)-binding Rossmann-fold domains"/>
    <property type="match status" value="1"/>
</dbReference>
<dbReference type="HOGENOM" id="CLU_010194_2_1_0"/>
<evidence type="ECO:0000313" key="6">
    <source>
        <dbReference type="Proteomes" id="UP000002008"/>
    </source>
</evidence>
<organism evidence="5 6">
    <name type="scientific">Chloroflexus aurantiacus (strain ATCC 29366 / DSM 635 / J-10-fl)</name>
    <dbReference type="NCBI Taxonomy" id="324602"/>
    <lineage>
        <taxon>Bacteria</taxon>
        <taxon>Bacillati</taxon>
        <taxon>Chloroflexota</taxon>
        <taxon>Chloroflexia</taxon>
        <taxon>Chloroflexales</taxon>
        <taxon>Chloroflexineae</taxon>
        <taxon>Chloroflexaceae</taxon>
        <taxon>Chloroflexus</taxon>
    </lineage>
</organism>
<sequence length="273" mass="29487">MKVKNKVFVVTGGASGLGRELVLRLLDMGANVAAVDINGAALDELVGQAGQARSKLSTHVVNIADLAAVQALPEKVLSVHGAVDGLINNAGIIQPFVKVNDLEDAAIDRVLKVNFYGTLYMTKSFLPYLIKRPVAHIVNISSMGALVPVPGQTMYGASKAAVKLFTEGLRSELLNTNVRVTIVFPGAMATDIVKNSNVAQSSLPMQAAQAQRSSRMKALSPKEAARIIIDGIEGDRYRILVGSDARMMDWLSRLNPRWAAELIYRQMQHLLSR</sequence>
<evidence type="ECO:0000313" key="5">
    <source>
        <dbReference type="EMBL" id="ABY33627.1"/>
    </source>
</evidence>
<keyword evidence="6" id="KW-1185">Reference proteome</keyword>
<dbReference type="STRING" id="324602.Caur_0377"/>
<name>A9WDM1_CHLAA</name>
<dbReference type="InParanoid" id="A9WDM1"/>
<dbReference type="PRINTS" id="PR00080">
    <property type="entry name" value="SDRFAMILY"/>
</dbReference>
<dbReference type="CDD" id="cd05233">
    <property type="entry name" value="SDR_c"/>
    <property type="match status" value="1"/>
</dbReference>
<evidence type="ECO:0000256" key="3">
    <source>
        <dbReference type="RuleBase" id="RU000363"/>
    </source>
</evidence>
<dbReference type="PROSITE" id="PS00061">
    <property type="entry name" value="ADH_SHORT"/>
    <property type="match status" value="1"/>
</dbReference>
<dbReference type="Gene3D" id="3.40.50.720">
    <property type="entry name" value="NAD(P)-binding Rossmann-like Domain"/>
    <property type="match status" value="1"/>
</dbReference>
<dbReference type="InterPro" id="IPR036291">
    <property type="entry name" value="NAD(P)-bd_dom_sf"/>
</dbReference>
<dbReference type="SMART" id="SM00822">
    <property type="entry name" value="PKS_KR"/>
    <property type="match status" value="1"/>
</dbReference>
<dbReference type="GO" id="GO:0016491">
    <property type="term" value="F:oxidoreductase activity"/>
    <property type="evidence" value="ECO:0007669"/>
    <property type="project" value="UniProtKB-KW"/>
</dbReference>
<dbReference type="RefSeq" id="WP_012256283.1">
    <property type="nucleotide sequence ID" value="NC_010175.1"/>
</dbReference>
<evidence type="ECO:0000259" key="4">
    <source>
        <dbReference type="SMART" id="SM00822"/>
    </source>
</evidence>
<keyword evidence="2" id="KW-0560">Oxidoreductase</keyword>
<dbReference type="InterPro" id="IPR020904">
    <property type="entry name" value="Sc_DH/Rdtase_CS"/>
</dbReference>
<proteinExistence type="inferred from homology"/>
<dbReference type="InterPro" id="IPR002347">
    <property type="entry name" value="SDR_fam"/>
</dbReference>
<protein>
    <submittedName>
        <fullName evidence="5">Short-chain dehydrogenase/reductase SDR</fullName>
    </submittedName>
</protein>
<dbReference type="EnsemblBacteria" id="ABY33627">
    <property type="protein sequence ID" value="ABY33627"/>
    <property type="gene ID" value="Caur_0377"/>
</dbReference>
<dbReference type="Pfam" id="PF00106">
    <property type="entry name" value="adh_short"/>
    <property type="match status" value="1"/>
</dbReference>
<evidence type="ECO:0000256" key="2">
    <source>
        <dbReference type="ARBA" id="ARBA00023002"/>
    </source>
</evidence>
<accession>A9WDM1</accession>
<dbReference type="eggNOG" id="COG4221">
    <property type="taxonomic scope" value="Bacteria"/>
</dbReference>
<dbReference type="KEGG" id="cau:Caur_0377"/>
<gene>
    <name evidence="5" type="ordered locus">Caur_0377</name>
</gene>
<dbReference type="PRINTS" id="PR00081">
    <property type="entry name" value="GDHRDH"/>
</dbReference>